<dbReference type="AlphaFoldDB" id="A0AAU6SGW7"/>
<keyword evidence="1" id="KW-1133">Transmembrane helix</keyword>
<dbReference type="InterPro" id="IPR021373">
    <property type="entry name" value="DUF2993"/>
</dbReference>
<proteinExistence type="predicted"/>
<evidence type="ECO:0000256" key="1">
    <source>
        <dbReference type="SAM" id="Phobius"/>
    </source>
</evidence>
<dbReference type="Pfam" id="PF11209">
    <property type="entry name" value="LmeA"/>
    <property type="match status" value="1"/>
</dbReference>
<feature type="transmembrane region" description="Helical" evidence="1">
    <location>
        <begin position="29"/>
        <end position="50"/>
    </location>
</feature>
<name>A0AAU6SGW7_9MICO</name>
<reference evidence="2" key="1">
    <citation type="submission" date="2024-04" db="EMBL/GenBank/DDBJ databases">
        <authorList>
            <person name="Roder T."/>
            <person name="Oberhansli S."/>
            <person name="Kreuzer M."/>
        </authorList>
    </citation>
    <scope>NUCLEOTIDE SEQUENCE</scope>
    <source>
        <strain evidence="2">LWS13-1.2</strain>
    </source>
</reference>
<keyword evidence="1" id="KW-0472">Membrane</keyword>
<organism evidence="2">
    <name type="scientific">Microbacterium sp. LWS13-1.2</name>
    <dbReference type="NCBI Taxonomy" id="3135264"/>
    <lineage>
        <taxon>Bacteria</taxon>
        <taxon>Bacillati</taxon>
        <taxon>Actinomycetota</taxon>
        <taxon>Actinomycetes</taxon>
        <taxon>Micrococcales</taxon>
        <taxon>Microbacteriaceae</taxon>
        <taxon>Microbacterium</taxon>
    </lineage>
</organism>
<gene>
    <name evidence="2" type="ORF">MRBLWS13_003841</name>
</gene>
<sequence>MAHGDTQATEPLPDDMVPAAPAPAPRRRVWPWIVAFAIVAVLAVAAWFAADAIARQIVTGVVRDQVRTQLALPADQQIDVEVAGAMIPQLIGGSIDDLTIASDDVTFGGVTGDVTVTAHDVAVRATGEMSGATATVSFDEAQLQTLLATVEGFPSDTVGLAAPNVTMSLDLQLFGVAIPIGVALTPSAAEGQIVLSPASFQLGDSEVTADALRDQFGGLADAVLRDWNICIAQYLPAGVTLSGVEVDGDLLVADFDVDGSIATDPALQQNGTCA</sequence>
<accession>A0AAU6SGW7</accession>
<keyword evidence="1" id="KW-0812">Transmembrane</keyword>
<protein>
    <submittedName>
        <fullName evidence="2">DUF2993 domain-containing protein</fullName>
    </submittedName>
</protein>
<dbReference type="EMBL" id="CP151632">
    <property type="protein sequence ID" value="WZO36123.1"/>
    <property type="molecule type" value="Genomic_DNA"/>
</dbReference>
<dbReference type="RefSeq" id="WP_349426922.1">
    <property type="nucleotide sequence ID" value="NZ_CP151632.1"/>
</dbReference>
<evidence type="ECO:0000313" key="2">
    <source>
        <dbReference type="EMBL" id="WZO36123.1"/>
    </source>
</evidence>